<dbReference type="EMBL" id="JAQZCI010000001">
    <property type="protein sequence ID" value="MDD7961081.1"/>
    <property type="molecule type" value="Genomic_DNA"/>
</dbReference>
<dbReference type="InterPro" id="IPR000515">
    <property type="entry name" value="MetI-like"/>
</dbReference>
<evidence type="ECO:0000313" key="11">
    <source>
        <dbReference type="Proteomes" id="UP001218170"/>
    </source>
</evidence>
<evidence type="ECO:0000256" key="8">
    <source>
        <dbReference type="SAM" id="MobiDB-lite"/>
    </source>
</evidence>
<dbReference type="RefSeq" id="WP_274220899.1">
    <property type="nucleotide sequence ID" value="NZ_JAQZCG020000003.1"/>
</dbReference>
<feature type="transmembrane region" description="Helical" evidence="7">
    <location>
        <begin position="96"/>
        <end position="117"/>
    </location>
</feature>
<protein>
    <submittedName>
        <fullName evidence="10">Sugar ABC transporter permease</fullName>
    </submittedName>
</protein>
<feature type="domain" description="ABC transmembrane type-1" evidence="9">
    <location>
        <begin position="92"/>
        <end position="305"/>
    </location>
</feature>
<feature type="transmembrane region" description="Helical" evidence="7">
    <location>
        <begin position="179"/>
        <end position="202"/>
    </location>
</feature>
<dbReference type="PROSITE" id="PS50928">
    <property type="entry name" value="ABC_TM1"/>
    <property type="match status" value="1"/>
</dbReference>
<keyword evidence="11" id="KW-1185">Reference proteome</keyword>
<evidence type="ECO:0000256" key="2">
    <source>
        <dbReference type="ARBA" id="ARBA00022448"/>
    </source>
</evidence>
<organism evidence="10 11">
    <name type="scientific">Microbacterium thalli</name>
    <dbReference type="NCBI Taxonomy" id="3027921"/>
    <lineage>
        <taxon>Bacteria</taxon>
        <taxon>Bacillati</taxon>
        <taxon>Actinomycetota</taxon>
        <taxon>Actinomycetes</taxon>
        <taxon>Micrococcales</taxon>
        <taxon>Microbacteriaceae</taxon>
        <taxon>Microbacterium</taxon>
    </lineage>
</organism>
<evidence type="ECO:0000256" key="5">
    <source>
        <dbReference type="ARBA" id="ARBA00022989"/>
    </source>
</evidence>
<feature type="transmembrane region" description="Helical" evidence="7">
    <location>
        <begin position="129"/>
        <end position="149"/>
    </location>
</feature>
<name>A0ABT5SFS1_9MICO</name>
<keyword evidence="5 7" id="KW-1133">Transmembrane helix</keyword>
<dbReference type="CDD" id="cd06261">
    <property type="entry name" value="TM_PBP2"/>
    <property type="match status" value="1"/>
</dbReference>
<evidence type="ECO:0000256" key="6">
    <source>
        <dbReference type="ARBA" id="ARBA00023136"/>
    </source>
</evidence>
<feature type="transmembrane region" description="Helical" evidence="7">
    <location>
        <begin position="33"/>
        <end position="51"/>
    </location>
</feature>
<comment type="caution">
    <text evidence="10">The sequence shown here is derived from an EMBL/GenBank/DDBJ whole genome shotgun (WGS) entry which is preliminary data.</text>
</comment>
<dbReference type="InterPro" id="IPR051393">
    <property type="entry name" value="ABC_transporter_permease"/>
</dbReference>
<evidence type="ECO:0000256" key="1">
    <source>
        <dbReference type="ARBA" id="ARBA00004651"/>
    </source>
</evidence>
<dbReference type="Proteomes" id="UP001218170">
    <property type="component" value="Unassembled WGS sequence"/>
</dbReference>
<proteinExistence type="inferred from homology"/>
<keyword evidence="2 7" id="KW-0813">Transport</keyword>
<evidence type="ECO:0000256" key="7">
    <source>
        <dbReference type="RuleBase" id="RU363032"/>
    </source>
</evidence>
<evidence type="ECO:0000256" key="3">
    <source>
        <dbReference type="ARBA" id="ARBA00022475"/>
    </source>
</evidence>
<sequence>MTDVRQRTRATTPAPASPEPAAPRRRGRWRPGLTALAIAAPAIIVFLYFSWGPIASSLAMSVQRVVIGGESTFVGWENFAYVLADPGLPQATLNTLYYTGLAVLFGFPVPLALAVFISEMRSRSWYFSALAYLPVMVPPVVAILLWKFFYAPDADGLFNTVLGWVGIGPLPWLNSTATAMPSIVLETTWAGAGTAIIIYIAALTSIPSELYEAAELDGAGIWRRVWHVTLPQMRGIIATMLLLQIIGTMQIFTEPFLFTGGGPQGATKTLLMTIYDYAFVRVDYGAATALSVLLAGSLGLLSLLYFRLTRRWSRA</sequence>
<keyword evidence="4 7" id="KW-0812">Transmembrane</keyword>
<feature type="transmembrane region" description="Helical" evidence="7">
    <location>
        <begin position="284"/>
        <end position="306"/>
    </location>
</feature>
<dbReference type="SUPFAM" id="SSF161098">
    <property type="entry name" value="MetI-like"/>
    <property type="match status" value="1"/>
</dbReference>
<evidence type="ECO:0000259" key="9">
    <source>
        <dbReference type="PROSITE" id="PS50928"/>
    </source>
</evidence>
<dbReference type="Pfam" id="PF00528">
    <property type="entry name" value="BPD_transp_1"/>
    <property type="match status" value="1"/>
</dbReference>
<dbReference type="InterPro" id="IPR035906">
    <property type="entry name" value="MetI-like_sf"/>
</dbReference>
<evidence type="ECO:0000256" key="4">
    <source>
        <dbReference type="ARBA" id="ARBA00022692"/>
    </source>
</evidence>
<keyword evidence="6 7" id="KW-0472">Membrane</keyword>
<keyword evidence="3" id="KW-1003">Cell membrane</keyword>
<evidence type="ECO:0000313" key="10">
    <source>
        <dbReference type="EMBL" id="MDD7961081.1"/>
    </source>
</evidence>
<dbReference type="PANTHER" id="PTHR30193">
    <property type="entry name" value="ABC TRANSPORTER PERMEASE PROTEIN"/>
    <property type="match status" value="1"/>
</dbReference>
<reference evidence="10 11" key="1">
    <citation type="submission" date="2023-02" db="EMBL/GenBank/DDBJ databases">
        <title>Study of novel species of the Microbacterium genus.</title>
        <authorList>
            <person name="Arroyo-Herrera I."/>
            <person name="Roman-Ponce B."/>
            <person name="Vasquez-Murrieta M.S."/>
        </authorList>
    </citation>
    <scope>NUCLEOTIDE SEQUENCE [LARGE SCALE GENOMIC DNA]</scope>
    <source>
        <strain evidence="10 11">NE1TT3</strain>
    </source>
</reference>
<comment type="subcellular location">
    <subcellularLocation>
        <location evidence="1 7">Cell membrane</location>
        <topology evidence="1 7">Multi-pass membrane protein</topology>
    </subcellularLocation>
</comment>
<feature type="region of interest" description="Disordered" evidence="8">
    <location>
        <begin position="1"/>
        <end position="27"/>
    </location>
</feature>
<dbReference type="Gene3D" id="1.10.3720.10">
    <property type="entry name" value="MetI-like"/>
    <property type="match status" value="1"/>
</dbReference>
<accession>A0ABT5SFS1</accession>
<gene>
    <name evidence="10" type="ORF">PUW80_01810</name>
</gene>
<comment type="similarity">
    <text evidence="7">Belongs to the binding-protein-dependent transport system permease family.</text>
</comment>
<dbReference type="PANTHER" id="PTHR30193:SF41">
    <property type="entry name" value="DIACETYLCHITOBIOSE UPTAKE SYSTEM PERMEASE PROTEIN NGCF"/>
    <property type="match status" value="1"/>
</dbReference>